<comment type="caution">
    <text evidence="1">The sequence shown here is derived from an EMBL/GenBank/DDBJ whole genome shotgun (WGS) entry which is preliminary data.</text>
</comment>
<evidence type="ECO:0000313" key="1">
    <source>
        <dbReference type="EMBL" id="KAF6202904.1"/>
    </source>
</evidence>
<accession>A0A6A4JC90</accession>
<organism evidence="1 2">
    <name type="scientific">Apolygus lucorum</name>
    <name type="common">Small green plant bug</name>
    <name type="synonym">Lygocoris lucorum</name>
    <dbReference type="NCBI Taxonomy" id="248454"/>
    <lineage>
        <taxon>Eukaryota</taxon>
        <taxon>Metazoa</taxon>
        <taxon>Ecdysozoa</taxon>
        <taxon>Arthropoda</taxon>
        <taxon>Hexapoda</taxon>
        <taxon>Insecta</taxon>
        <taxon>Pterygota</taxon>
        <taxon>Neoptera</taxon>
        <taxon>Paraneoptera</taxon>
        <taxon>Hemiptera</taxon>
        <taxon>Heteroptera</taxon>
        <taxon>Panheteroptera</taxon>
        <taxon>Cimicomorpha</taxon>
        <taxon>Miridae</taxon>
        <taxon>Mirini</taxon>
        <taxon>Apolygus</taxon>
    </lineage>
</organism>
<keyword evidence="2" id="KW-1185">Reference proteome</keyword>
<reference evidence="1" key="1">
    <citation type="journal article" date="2021" name="Mol. Ecol. Resour.">
        <title>Apolygus lucorum genome provides insights into omnivorousness and mesophyll feeding.</title>
        <authorList>
            <person name="Liu Y."/>
            <person name="Liu H."/>
            <person name="Wang H."/>
            <person name="Huang T."/>
            <person name="Liu B."/>
            <person name="Yang B."/>
            <person name="Yin L."/>
            <person name="Li B."/>
            <person name="Zhang Y."/>
            <person name="Zhang S."/>
            <person name="Jiang F."/>
            <person name="Zhang X."/>
            <person name="Ren Y."/>
            <person name="Wang B."/>
            <person name="Wang S."/>
            <person name="Lu Y."/>
            <person name="Wu K."/>
            <person name="Fan W."/>
            <person name="Wang G."/>
        </authorList>
    </citation>
    <scope>NUCLEOTIDE SEQUENCE</scope>
    <source>
        <strain evidence="1">12Hb</strain>
    </source>
</reference>
<dbReference type="Proteomes" id="UP000466442">
    <property type="component" value="Unassembled WGS sequence"/>
</dbReference>
<name>A0A6A4JC90_APOLU</name>
<evidence type="ECO:0000313" key="2">
    <source>
        <dbReference type="Proteomes" id="UP000466442"/>
    </source>
</evidence>
<dbReference type="EMBL" id="WIXP02000011">
    <property type="protein sequence ID" value="KAF6202904.1"/>
    <property type="molecule type" value="Genomic_DNA"/>
</dbReference>
<sequence length="117" mass="13176">MLLVFLSALLAGTAWSWPQGIDEILIQVAQADIDVQQFFKALSKNDFKLLPEYYSKLAVHRTILKSGADILKNLKIPENAKSIQEVLSIQLDKLLFKLRGILPENEPQAVKEKNTNS</sequence>
<dbReference type="AlphaFoldDB" id="A0A6A4JC90"/>
<gene>
    <name evidence="1" type="ORF">GE061_003311</name>
</gene>
<protein>
    <submittedName>
        <fullName evidence="1">Uncharacterized protein</fullName>
    </submittedName>
</protein>
<proteinExistence type="predicted"/>